<evidence type="ECO:0000313" key="5">
    <source>
        <dbReference type="RefSeq" id="XP_021837819.2"/>
    </source>
</evidence>
<protein>
    <submittedName>
        <fullName evidence="5">NDR1/HIN1-like protein 6</fullName>
    </submittedName>
</protein>
<dbReference type="KEGG" id="soe:110777516"/>
<dbReference type="RefSeq" id="XP_021837819.2">
    <property type="nucleotide sequence ID" value="XM_021982127.2"/>
</dbReference>
<dbReference type="Proteomes" id="UP000813463">
    <property type="component" value="Chromosome 4"/>
</dbReference>
<comment type="subcellular location">
    <subcellularLocation>
        <location evidence="1">Membrane</location>
    </subcellularLocation>
</comment>
<sequence length="242" mass="27561">MYSGQQPSPPPNYLMLENQYRTRPPPSYYTPQPYPYGHAIPQYQSRRSGCHCCVRFICCIACLLFLFICILIVGVVLTYTFYRPMIPIYKIEDLTVTNFNMQPDLSIVTDFHITIKAENPNTKIGFNYGKNSTIVVSFEGSILCSGKLPSFYQPHENVTIINILLTGTTMFGSHLHNTLTGDVHQGRIPLIVEVKVPVTLVLDNIPMRQFNIYVICHMTVDDLKPHKKPKILSTTYSFDFGL</sequence>
<name>A0A9R0JKD1_SPIOL</name>
<gene>
    <name evidence="5" type="primary">LOC110777516</name>
</gene>
<evidence type="ECO:0000313" key="4">
    <source>
        <dbReference type="Proteomes" id="UP000813463"/>
    </source>
</evidence>
<reference evidence="5" key="2">
    <citation type="submission" date="2025-08" db="UniProtKB">
        <authorList>
            <consortium name="RefSeq"/>
        </authorList>
    </citation>
    <scope>IDENTIFICATION</scope>
    <source>
        <tissue evidence="5">Leaf</tissue>
    </source>
</reference>
<reference evidence="4" key="1">
    <citation type="journal article" date="2021" name="Nat. Commun.">
        <title>Genomic analyses provide insights into spinach domestication and the genetic basis of agronomic traits.</title>
        <authorList>
            <person name="Cai X."/>
            <person name="Sun X."/>
            <person name="Xu C."/>
            <person name="Sun H."/>
            <person name="Wang X."/>
            <person name="Ge C."/>
            <person name="Zhang Z."/>
            <person name="Wang Q."/>
            <person name="Fei Z."/>
            <person name="Jiao C."/>
            <person name="Wang Q."/>
        </authorList>
    </citation>
    <scope>NUCLEOTIDE SEQUENCE [LARGE SCALE GENOMIC DNA]</scope>
    <source>
        <strain evidence="4">cv. Varoflay</strain>
    </source>
</reference>
<organism evidence="4 5">
    <name type="scientific">Spinacia oleracea</name>
    <name type="common">Spinach</name>
    <dbReference type="NCBI Taxonomy" id="3562"/>
    <lineage>
        <taxon>Eukaryota</taxon>
        <taxon>Viridiplantae</taxon>
        <taxon>Streptophyta</taxon>
        <taxon>Embryophyta</taxon>
        <taxon>Tracheophyta</taxon>
        <taxon>Spermatophyta</taxon>
        <taxon>Magnoliopsida</taxon>
        <taxon>eudicotyledons</taxon>
        <taxon>Gunneridae</taxon>
        <taxon>Pentapetalae</taxon>
        <taxon>Caryophyllales</taxon>
        <taxon>Chenopodiaceae</taxon>
        <taxon>Chenopodioideae</taxon>
        <taxon>Anserineae</taxon>
        <taxon>Spinacia</taxon>
    </lineage>
</organism>
<evidence type="ECO:0000256" key="1">
    <source>
        <dbReference type="ARBA" id="ARBA00004370"/>
    </source>
</evidence>
<feature type="transmembrane region" description="Helical" evidence="3">
    <location>
        <begin position="56"/>
        <end position="82"/>
    </location>
</feature>
<keyword evidence="4" id="KW-1185">Reference proteome</keyword>
<proteinExistence type="predicted"/>
<keyword evidence="3" id="KW-1133">Transmembrane helix</keyword>
<evidence type="ECO:0000256" key="2">
    <source>
        <dbReference type="ARBA" id="ARBA00023136"/>
    </source>
</evidence>
<dbReference type="AlphaFoldDB" id="A0A9R0JKD1"/>
<dbReference type="GO" id="GO:0005886">
    <property type="term" value="C:plasma membrane"/>
    <property type="evidence" value="ECO:0007669"/>
    <property type="project" value="TreeGrafter"/>
</dbReference>
<dbReference type="GeneID" id="110777516"/>
<evidence type="ECO:0000256" key="3">
    <source>
        <dbReference type="SAM" id="Phobius"/>
    </source>
</evidence>
<keyword evidence="3" id="KW-0812">Transmembrane</keyword>
<dbReference type="PANTHER" id="PTHR31234">
    <property type="entry name" value="LATE EMBRYOGENESIS ABUNDANT (LEA) HYDROXYPROLINE-RICH GLYCOPROTEIN FAMILY"/>
    <property type="match status" value="1"/>
</dbReference>
<dbReference type="PANTHER" id="PTHR31234:SF72">
    <property type="entry name" value="NDR1_HIN1-LIKE PROTEIN 6"/>
    <property type="match status" value="1"/>
</dbReference>
<dbReference type="InterPro" id="IPR044839">
    <property type="entry name" value="NDR1-like"/>
</dbReference>
<accession>A0A9R0JKD1</accession>
<dbReference type="GO" id="GO:0098542">
    <property type="term" value="P:defense response to other organism"/>
    <property type="evidence" value="ECO:0007669"/>
    <property type="project" value="InterPro"/>
</dbReference>
<keyword evidence="2 3" id="KW-0472">Membrane</keyword>